<feature type="region of interest" description="Disordered" evidence="1">
    <location>
        <begin position="1"/>
        <end position="45"/>
    </location>
</feature>
<dbReference type="AlphaFoldDB" id="A0A9X9Q9B5"/>
<accession>A0A9X9Q9B5</accession>
<dbReference type="EMBL" id="CYRY02045170">
    <property type="protein sequence ID" value="VCX40488.1"/>
    <property type="molecule type" value="Genomic_DNA"/>
</dbReference>
<feature type="compositionally biased region" description="Low complexity" evidence="1">
    <location>
        <begin position="1"/>
        <end position="22"/>
    </location>
</feature>
<reference evidence="2 3" key="1">
    <citation type="submission" date="2018-10" db="EMBL/GenBank/DDBJ databases">
        <authorList>
            <person name="Ekblom R."/>
            <person name="Jareborg N."/>
        </authorList>
    </citation>
    <scope>NUCLEOTIDE SEQUENCE [LARGE SCALE GENOMIC DNA]</scope>
    <source>
        <tissue evidence="2">Muscle</tissue>
    </source>
</reference>
<protein>
    <submittedName>
        <fullName evidence="2">Uncharacterized protein</fullName>
    </submittedName>
</protein>
<dbReference type="Proteomes" id="UP000269945">
    <property type="component" value="Unassembled WGS sequence"/>
</dbReference>
<comment type="caution">
    <text evidence="2">The sequence shown here is derived from an EMBL/GenBank/DDBJ whole genome shotgun (WGS) entry which is preliminary data.</text>
</comment>
<feature type="compositionally biased region" description="Polar residues" evidence="1">
    <location>
        <begin position="27"/>
        <end position="45"/>
    </location>
</feature>
<evidence type="ECO:0000313" key="2">
    <source>
        <dbReference type="EMBL" id="VCX40488.1"/>
    </source>
</evidence>
<name>A0A9X9Q9B5_GULGU</name>
<keyword evidence="3" id="KW-1185">Reference proteome</keyword>
<sequence length="45" mass="4914">MVDYCPRSLGSPSLGSLRLPGRAPDQPQDSRLVQLSRISESLSRS</sequence>
<gene>
    <name evidence="2" type="ORF">BN2614_LOCUS1</name>
</gene>
<organism evidence="2 3">
    <name type="scientific">Gulo gulo</name>
    <name type="common">Wolverine</name>
    <name type="synonym">Gluton</name>
    <dbReference type="NCBI Taxonomy" id="48420"/>
    <lineage>
        <taxon>Eukaryota</taxon>
        <taxon>Metazoa</taxon>
        <taxon>Chordata</taxon>
        <taxon>Craniata</taxon>
        <taxon>Vertebrata</taxon>
        <taxon>Euteleostomi</taxon>
        <taxon>Mammalia</taxon>
        <taxon>Eutheria</taxon>
        <taxon>Laurasiatheria</taxon>
        <taxon>Carnivora</taxon>
        <taxon>Caniformia</taxon>
        <taxon>Musteloidea</taxon>
        <taxon>Mustelidae</taxon>
        <taxon>Guloninae</taxon>
        <taxon>Gulo</taxon>
    </lineage>
</organism>
<evidence type="ECO:0000313" key="3">
    <source>
        <dbReference type="Proteomes" id="UP000269945"/>
    </source>
</evidence>
<proteinExistence type="predicted"/>
<evidence type="ECO:0000256" key="1">
    <source>
        <dbReference type="SAM" id="MobiDB-lite"/>
    </source>
</evidence>